<reference evidence="2" key="1">
    <citation type="submission" date="2022-05" db="EMBL/GenBank/DDBJ databases">
        <title>A multi-omics perspective on studying reproductive biology in Daphnia sinensis.</title>
        <authorList>
            <person name="Jia J."/>
        </authorList>
    </citation>
    <scope>NUCLEOTIDE SEQUENCE</scope>
    <source>
        <strain evidence="2">WSL</strain>
    </source>
</reference>
<protein>
    <submittedName>
        <fullName evidence="2">Uncharacterized protein</fullName>
    </submittedName>
</protein>
<evidence type="ECO:0000313" key="2">
    <source>
        <dbReference type="EMBL" id="KAI9549441.1"/>
    </source>
</evidence>
<accession>A0AAD5KDE1</accession>
<organism evidence="2 3">
    <name type="scientific">Daphnia sinensis</name>
    <dbReference type="NCBI Taxonomy" id="1820382"/>
    <lineage>
        <taxon>Eukaryota</taxon>
        <taxon>Metazoa</taxon>
        <taxon>Ecdysozoa</taxon>
        <taxon>Arthropoda</taxon>
        <taxon>Crustacea</taxon>
        <taxon>Branchiopoda</taxon>
        <taxon>Diplostraca</taxon>
        <taxon>Cladocera</taxon>
        <taxon>Anomopoda</taxon>
        <taxon>Daphniidae</taxon>
        <taxon>Daphnia</taxon>
        <taxon>Daphnia similis group</taxon>
    </lineage>
</organism>
<dbReference type="Proteomes" id="UP000820818">
    <property type="component" value="Unassembled WGS sequence"/>
</dbReference>
<dbReference type="EMBL" id="WJBH02000296">
    <property type="protein sequence ID" value="KAI9549441.1"/>
    <property type="molecule type" value="Genomic_DNA"/>
</dbReference>
<keyword evidence="1" id="KW-0812">Transmembrane</keyword>
<keyword evidence="3" id="KW-1185">Reference proteome</keyword>
<evidence type="ECO:0000313" key="3">
    <source>
        <dbReference type="Proteomes" id="UP000820818"/>
    </source>
</evidence>
<sequence length="203" mass="23202">MEKGESKETFWYTAAIVLTLITVAVFAYNSYNYYLDNRDPTSLDQVVMREPKEIKSPEPLYILDARTGQESPLNKKAKLLIQCKAIARATSSTLIEYNNAGNQWSEVQTGTIVMSRTLEFFILSMYGGRIDNGVYNGDNINITVTNKGREMAEKFKQEYLSSKNTDDLYKCLTWMQSEAQKNKESMNVYRDSFDLAKRMTAGL</sequence>
<gene>
    <name evidence="2" type="ORF">GHT06_001841</name>
</gene>
<evidence type="ECO:0000256" key="1">
    <source>
        <dbReference type="SAM" id="Phobius"/>
    </source>
</evidence>
<dbReference type="AlphaFoldDB" id="A0AAD5KDE1"/>
<feature type="transmembrane region" description="Helical" evidence="1">
    <location>
        <begin position="9"/>
        <end position="28"/>
    </location>
</feature>
<keyword evidence="1" id="KW-0472">Membrane</keyword>
<comment type="caution">
    <text evidence="2">The sequence shown here is derived from an EMBL/GenBank/DDBJ whole genome shotgun (WGS) entry which is preliminary data.</text>
</comment>
<proteinExistence type="predicted"/>
<name>A0AAD5KDE1_9CRUS</name>
<keyword evidence="1" id="KW-1133">Transmembrane helix</keyword>